<dbReference type="InterPro" id="IPR006311">
    <property type="entry name" value="TAT_signal"/>
</dbReference>
<evidence type="ECO:0000313" key="1">
    <source>
        <dbReference type="EMBL" id="ELZ47840.1"/>
    </source>
</evidence>
<protein>
    <submittedName>
        <fullName evidence="1">Uncharacterized protein</fullName>
    </submittedName>
</protein>
<evidence type="ECO:0000313" key="2">
    <source>
        <dbReference type="Proteomes" id="UP000011509"/>
    </source>
</evidence>
<dbReference type="EMBL" id="AOJL01000032">
    <property type="protein sequence ID" value="ELZ47840.1"/>
    <property type="molecule type" value="Genomic_DNA"/>
</dbReference>
<name>M0EJA3_9EURY</name>
<organism evidence="1 2">
    <name type="scientific">Halorubrum coriense DSM 10284</name>
    <dbReference type="NCBI Taxonomy" id="1227466"/>
    <lineage>
        <taxon>Archaea</taxon>
        <taxon>Methanobacteriati</taxon>
        <taxon>Methanobacteriota</taxon>
        <taxon>Stenosarchaea group</taxon>
        <taxon>Halobacteria</taxon>
        <taxon>Halobacteriales</taxon>
        <taxon>Haloferacaceae</taxon>
        <taxon>Halorubrum</taxon>
    </lineage>
</organism>
<comment type="caution">
    <text evidence="1">The sequence shown here is derived from an EMBL/GenBank/DDBJ whole genome shotgun (WGS) entry which is preliminary data.</text>
</comment>
<dbReference type="OrthoDB" id="282780at2157"/>
<sequence>MPPHSRRALLATAATGLAGGAAGCNAPLGGGPSSRPSARLDEVDPLYVADGVPLPDGSDPLTVEDPTGGRVALFPAVDADREEALAALRGATPVAFVGRSAQATLADVCAEDGRAYGIASESWGATTRVAAAVPYGDVLATHLFEGVTVPSELSDALDRVLNPPRPGCEVEPELPGYPDGFDDRGRTLGTAYVHGRNDVARFTRRDAVRVAPGPDRSRVALSMRGTIRGGGTVDGGDDRYAADQVRLVASFDERLHATVPPRGESNGLTVRREEDAADDAVDHRFAPTSDRTRRGFTACQRSLVTPVETPDPFSYVANARFRWRDPRLLRDDDYWHHHTPGRAVWYPDGGRSG</sequence>
<dbReference type="RefSeq" id="WP_006113095.1">
    <property type="nucleotide sequence ID" value="NZ_AOJL01000032.1"/>
</dbReference>
<dbReference type="PROSITE" id="PS51318">
    <property type="entry name" value="TAT"/>
    <property type="match status" value="1"/>
</dbReference>
<keyword evidence="2" id="KW-1185">Reference proteome</keyword>
<dbReference type="PATRIC" id="fig|1227466.3.peg.1603"/>
<dbReference type="Proteomes" id="UP000011509">
    <property type="component" value="Unassembled WGS sequence"/>
</dbReference>
<dbReference type="PROSITE" id="PS51257">
    <property type="entry name" value="PROKAR_LIPOPROTEIN"/>
    <property type="match status" value="1"/>
</dbReference>
<reference evidence="1 2" key="1">
    <citation type="journal article" date="2014" name="PLoS Genet.">
        <title>Phylogenetically driven sequencing of extremely halophilic archaea reveals strategies for static and dynamic osmo-response.</title>
        <authorList>
            <person name="Becker E.A."/>
            <person name="Seitzer P.M."/>
            <person name="Tritt A."/>
            <person name="Larsen D."/>
            <person name="Krusor M."/>
            <person name="Yao A.I."/>
            <person name="Wu D."/>
            <person name="Madern D."/>
            <person name="Eisen J.A."/>
            <person name="Darling A.E."/>
            <person name="Facciotti M.T."/>
        </authorList>
    </citation>
    <scope>NUCLEOTIDE SEQUENCE [LARGE SCALE GENOMIC DNA]</scope>
    <source>
        <strain evidence="1 2">DSM 10284</strain>
    </source>
</reference>
<gene>
    <name evidence="1" type="ORF">C464_07960</name>
</gene>
<accession>M0EJA3</accession>
<dbReference type="AlphaFoldDB" id="M0EJA3"/>
<proteinExistence type="predicted"/>
<dbReference type="STRING" id="1227466.C464_07960"/>